<dbReference type="PANTHER" id="PTHR22993">
    <property type="entry name" value="FORMAMIDOPYRIMIDINE-DNA GLYCOSYLASE"/>
    <property type="match status" value="1"/>
</dbReference>
<dbReference type="EMBL" id="CP011971">
    <property type="protein sequence ID" value="AMN48166.1"/>
    <property type="molecule type" value="Genomic_DNA"/>
</dbReference>
<dbReference type="GO" id="GO:0008270">
    <property type="term" value="F:zinc ion binding"/>
    <property type="evidence" value="ECO:0007669"/>
    <property type="project" value="UniProtKB-UniRule"/>
</dbReference>
<keyword evidence="4 15" id="KW-0479">Metal-binding</keyword>
<dbReference type="OrthoDB" id="9800855at2"/>
<dbReference type="FunFam" id="3.20.190.10:FF:000001">
    <property type="entry name" value="Formamidopyrimidine-DNA glycosylase"/>
    <property type="match status" value="1"/>
</dbReference>
<dbReference type="InterPro" id="IPR020629">
    <property type="entry name" value="FPG_Glyclase"/>
</dbReference>
<comment type="function">
    <text evidence="15">Involved in base excision repair of DNA damaged by oxidation or by mutagenic agents. Acts as DNA glycosylase that recognizes and removes damaged bases. Has a preference for oxidized purines, such as 7,8-dihydro-8-oxoguanine (8-oxoG). Has AP (apurinic/apyrimidinic) lyase activity and introduces nicks in the DNA strand. Cleaves the DNA backbone by beta-delta elimination to generate a single-strand break at the site of the removed base with both 3'- and 5'-phosphates.</text>
</comment>
<keyword evidence="11 15" id="KW-0456">Lyase</keyword>
<evidence type="ECO:0000259" key="16">
    <source>
        <dbReference type="PROSITE" id="PS51066"/>
    </source>
</evidence>
<protein>
    <recommendedName>
        <fullName evidence="15">Formamidopyrimidine-DNA glycosylase</fullName>
        <shortName evidence="15">Fapy-DNA glycosylase</shortName>
        <ecNumber evidence="15">3.2.2.23</ecNumber>
    </recommendedName>
    <alternativeName>
        <fullName evidence="15">DNA-(apurinic or apyrimidinic site) lyase MutM</fullName>
        <shortName evidence="15">AP lyase MutM</shortName>
        <ecNumber evidence="15">4.2.99.18</ecNumber>
    </alternativeName>
</protein>
<evidence type="ECO:0000256" key="12">
    <source>
        <dbReference type="ARBA" id="ARBA00023268"/>
    </source>
</evidence>
<dbReference type="AlphaFoldDB" id="A0A127FCN5"/>
<feature type="active site" description="Proton donor; for beta-elimination activity" evidence="15">
    <location>
        <position position="58"/>
    </location>
</feature>
<keyword evidence="13 15" id="KW-0326">Glycosidase</keyword>
<feature type="binding site" evidence="15">
    <location>
        <position position="152"/>
    </location>
    <ligand>
        <name>DNA</name>
        <dbReference type="ChEBI" id="CHEBI:16991"/>
    </ligand>
</feature>
<evidence type="ECO:0000256" key="13">
    <source>
        <dbReference type="ARBA" id="ARBA00023295"/>
    </source>
</evidence>
<dbReference type="KEGG" id="sdf:ACG33_13875"/>
<comment type="cofactor">
    <cofactor evidence="15">
        <name>Zn(2+)</name>
        <dbReference type="ChEBI" id="CHEBI:29105"/>
    </cofactor>
    <text evidence="15">Binds 1 zinc ion per subunit.</text>
</comment>
<keyword evidence="19" id="KW-1185">Reference proteome</keyword>
<reference evidence="18 19" key="1">
    <citation type="submission" date="2015-06" db="EMBL/GenBank/DDBJ databases">
        <title>A Comprehensive Approach to Explore the Metabolic and Phylogenetic Diversity of Bacterial Steroid Degradation in the Environment: Testosterone as an Example.</title>
        <authorList>
            <person name="Yang F.-C."/>
            <person name="Chen Y.-L."/>
            <person name="Yu C.-P."/>
            <person name="Tang S.-L."/>
            <person name="Wang P.-H."/>
            <person name="Ismail W."/>
            <person name="Wang C.-H."/>
            <person name="Yang C.-Y."/>
            <person name="Chiang Y.-R."/>
        </authorList>
    </citation>
    <scope>NUCLEOTIDE SEQUENCE [LARGE SCALE GENOMIC DNA]</scope>
    <source>
        <strain evidence="18 19">DSM 18526</strain>
    </source>
</reference>
<dbReference type="NCBIfam" id="NF002211">
    <property type="entry name" value="PRK01103.1"/>
    <property type="match status" value="1"/>
</dbReference>
<dbReference type="CDD" id="cd08966">
    <property type="entry name" value="EcFpg-like_N"/>
    <property type="match status" value="1"/>
</dbReference>
<dbReference type="PROSITE" id="PS51066">
    <property type="entry name" value="ZF_FPG_2"/>
    <property type="match status" value="1"/>
</dbReference>
<dbReference type="Gene3D" id="3.20.190.10">
    <property type="entry name" value="MutM-like, N-terminal"/>
    <property type="match status" value="1"/>
</dbReference>
<organism evidence="18 19">
    <name type="scientific">Steroidobacter denitrificans</name>
    <dbReference type="NCBI Taxonomy" id="465721"/>
    <lineage>
        <taxon>Bacteria</taxon>
        <taxon>Pseudomonadati</taxon>
        <taxon>Pseudomonadota</taxon>
        <taxon>Gammaproteobacteria</taxon>
        <taxon>Steroidobacterales</taxon>
        <taxon>Steroidobacteraceae</taxon>
        <taxon>Steroidobacter</taxon>
    </lineage>
</organism>
<dbReference type="InterPro" id="IPR015886">
    <property type="entry name" value="H2TH_FPG"/>
</dbReference>
<keyword evidence="10 15" id="KW-0234">DNA repair</keyword>
<evidence type="ECO:0000256" key="10">
    <source>
        <dbReference type="ARBA" id="ARBA00023204"/>
    </source>
</evidence>
<dbReference type="InterPro" id="IPR035937">
    <property type="entry name" value="FPG_N"/>
</dbReference>
<feature type="domain" description="Formamidopyrimidine-DNA glycosylase catalytic" evidence="17">
    <location>
        <begin position="2"/>
        <end position="113"/>
    </location>
</feature>
<evidence type="ECO:0000256" key="8">
    <source>
        <dbReference type="ARBA" id="ARBA00022833"/>
    </source>
</evidence>
<evidence type="ECO:0000256" key="4">
    <source>
        <dbReference type="ARBA" id="ARBA00022723"/>
    </source>
</evidence>
<dbReference type="SUPFAM" id="SSF57716">
    <property type="entry name" value="Glucocorticoid receptor-like (DNA-binding domain)"/>
    <property type="match status" value="1"/>
</dbReference>
<evidence type="ECO:0000256" key="2">
    <source>
        <dbReference type="ARBA" id="ARBA00009409"/>
    </source>
</evidence>
<comment type="catalytic activity">
    <reaction evidence="1 15">
        <text>Hydrolysis of DNA containing ring-opened 7-methylguanine residues, releasing 2,6-diamino-4-hydroxy-5-(N-methyl)formamidopyrimidine.</text>
        <dbReference type="EC" id="3.2.2.23"/>
    </reaction>
</comment>
<dbReference type="Proteomes" id="UP000070250">
    <property type="component" value="Chromosome"/>
</dbReference>
<keyword evidence="7 15" id="KW-0378">Hydrolase</keyword>
<dbReference type="InterPro" id="IPR015887">
    <property type="entry name" value="DNA_glyclase_Znf_dom_DNA_BS"/>
</dbReference>
<dbReference type="SMART" id="SM01232">
    <property type="entry name" value="H2TH"/>
    <property type="match status" value="1"/>
</dbReference>
<feature type="domain" description="FPG-type" evidence="16">
    <location>
        <begin position="237"/>
        <end position="271"/>
    </location>
</feature>
<dbReference type="FunFam" id="1.10.8.50:FF:000003">
    <property type="entry name" value="Formamidopyrimidine-DNA glycosylase"/>
    <property type="match status" value="1"/>
</dbReference>
<sequence>MPELPEVETARRGIAPSVLGRRLERILVREPRLRWPVSAALPQLAAGQQICDLRRRAKYLIFDLERGSLLLHLGMSGTLRLLPHDIAPVAHDHVDIVLDSGLCLRFNDPRRFGSLLWTAEDPLTHTLLRQLAPEPLDEVFDGAYLTRVAKGRRVAIKQLLMNSRLVVGVGNIYASEALFRAGIRPLRAAGRITHAQFDALAAAIKEVLHEAIRAGGTTLRDFFDPEGLPGYFKQALYVYGRGGEPCRICKKPIRQIVQSGRSTYFCPGCQH</sequence>
<keyword evidence="8 15" id="KW-0862">Zinc</keyword>
<dbReference type="SMART" id="SM00898">
    <property type="entry name" value="Fapy_DNA_glyco"/>
    <property type="match status" value="1"/>
</dbReference>
<dbReference type="PROSITE" id="PS01242">
    <property type="entry name" value="ZF_FPG_1"/>
    <property type="match status" value="1"/>
</dbReference>
<dbReference type="InterPro" id="IPR010663">
    <property type="entry name" value="Znf_FPG/IleRS"/>
</dbReference>
<evidence type="ECO:0000256" key="1">
    <source>
        <dbReference type="ARBA" id="ARBA00001668"/>
    </source>
</evidence>
<dbReference type="EC" id="3.2.2.23" evidence="15"/>
<dbReference type="PROSITE" id="PS51068">
    <property type="entry name" value="FPG_CAT"/>
    <property type="match status" value="1"/>
</dbReference>
<dbReference type="InterPro" id="IPR010979">
    <property type="entry name" value="Ribosomal_uS13-like_H2TH"/>
</dbReference>
<evidence type="ECO:0000259" key="17">
    <source>
        <dbReference type="PROSITE" id="PS51068"/>
    </source>
</evidence>
<keyword evidence="6 15" id="KW-0863">Zinc-finger</keyword>
<dbReference type="GO" id="GO:0003684">
    <property type="term" value="F:damaged DNA binding"/>
    <property type="evidence" value="ECO:0007669"/>
    <property type="project" value="InterPro"/>
</dbReference>
<keyword evidence="5 15" id="KW-0227">DNA damage</keyword>
<dbReference type="Pfam" id="PF06827">
    <property type="entry name" value="zf-FPG_IleRS"/>
    <property type="match status" value="1"/>
</dbReference>
<comment type="catalytic activity">
    <reaction evidence="14 15">
        <text>2'-deoxyribonucleotide-(2'-deoxyribose 5'-phosphate)-2'-deoxyribonucleotide-DNA = a 3'-end 2'-deoxyribonucleotide-(2,3-dehydro-2,3-deoxyribose 5'-phosphate)-DNA + a 5'-end 5'-phospho-2'-deoxyribonucleoside-DNA + H(+)</text>
        <dbReference type="Rhea" id="RHEA:66592"/>
        <dbReference type="Rhea" id="RHEA-COMP:13180"/>
        <dbReference type="Rhea" id="RHEA-COMP:16897"/>
        <dbReference type="Rhea" id="RHEA-COMP:17067"/>
        <dbReference type="ChEBI" id="CHEBI:15378"/>
        <dbReference type="ChEBI" id="CHEBI:136412"/>
        <dbReference type="ChEBI" id="CHEBI:157695"/>
        <dbReference type="ChEBI" id="CHEBI:167181"/>
        <dbReference type="EC" id="4.2.99.18"/>
    </reaction>
</comment>
<dbReference type="SUPFAM" id="SSF81624">
    <property type="entry name" value="N-terminal domain of MutM-like DNA repair proteins"/>
    <property type="match status" value="1"/>
</dbReference>
<evidence type="ECO:0000313" key="19">
    <source>
        <dbReference type="Proteomes" id="UP000070250"/>
    </source>
</evidence>
<dbReference type="NCBIfam" id="TIGR00577">
    <property type="entry name" value="fpg"/>
    <property type="match status" value="1"/>
</dbReference>
<comment type="similarity">
    <text evidence="2 15">Belongs to the FPG family.</text>
</comment>
<evidence type="ECO:0000256" key="14">
    <source>
        <dbReference type="ARBA" id="ARBA00044632"/>
    </source>
</evidence>
<feature type="active site" description="Schiff-base intermediate with DNA" evidence="15">
    <location>
        <position position="2"/>
    </location>
</feature>
<evidence type="ECO:0000256" key="7">
    <source>
        <dbReference type="ARBA" id="ARBA00022801"/>
    </source>
</evidence>
<feature type="active site" description="Proton donor" evidence="15">
    <location>
        <position position="3"/>
    </location>
</feature>
<keyword evidence="12 15" id="KW-0511">Multifunctional enzyme</keyword>
<dbReference type="InterPro" id="IPR000214">
    <property type="entry name" value="Znf_DNA_glyclase/AP_lyase"/>
</dbReference>
<evidence type="ECO:0000256" key="9">
    <source>
        <dbReference type="ARBA" id="ARBA00023125"/>
    </source>
</evidence>
<evidence type="ECO:0000256" key="6">
    <source>
        <dbReference type="ARBA" id="ARBA00022771"/>
    </source>
</evidence>
<dbReference type="SUPFAM" id="SSF46946">
    <property type="entry name" value="S13-like H2TH domain"/>
    <property type="match status" value="1"/>
</dbReference>
<keyword evidence="9 15" id="KW-0238">DNA-binding</keyword>
<feature type="binding site" evidence="15">
    <location>
        <position position="91"/>
    </location>
    <ligand>
        <name>DNA</name>
        <dbReference type="ChEBI" id="CHEBI:16991"/>
    </ligand>
</feature>
<accession>A0A127FCN5</accession>
<dbReference type="GO" id="GO:0034039">
    <property type="term" value="F:8-oxo-7,8-dihydroguanine DNA N-glycosylase activity"/>
    <property type="evidence" value="ECO:0007669"/>
    <property type="project" value="TreeGrafter"/>
</dbReference>
<evidence type="ECO:0000256" key="3">
    <source>
        <dbReference type="ARBA" id="ARBA00011245"/>
    </source>
</evidence>
<evidence type="ECO:0000256" key="11">
    <source>
        <dbReference type="ARBA" id="ARBA00023239"/>
    </source>
</evidence>
<dbReference type="HAMAP" id="MF_00103">
    <property type="entry name" value="Fapy_DNA_glycosyl"/>
    <property type="match status" value="1"/>
</dbReference>
<dbReference type="Pfam" id="PF06831">
    <property type="entry name" value="H2TH"/>
    <property type="match status" value="1"/>
</dbReference>
<dbReference type="PANTHER" id="PTHR22993:SF9">
    <property type="entry name" value="FORMAMIDOPYRIMIDINE-DNA GLYCOSYLASE"/>
    <property type="match status" value="1"/>
</dbReference>
<gene>
    <name evidence="15" type="primary">mutM</name>
    <name evidence="15" type="synonym">fpg</name>
    <name evidence="18" type="ORF">ACG33_13875</name>
</gene>
<feature type="active site" description="Proton donor; for delta-elimination activity" evidence="15">
    <location>
        <position position="261"/>
    </location>
</feature>
<evidence type="ECO:0000313" key="18">
    <source>
        <dbReference type="EMBL" id="AMN48166.1"/>
    </source>
</evidence>
<evidence type="ECO:0000256" key="5">
    <source>
        <dbReference type="ARBA" id="ARBA00022763"/>
    </source>
</evidence>
<dbReference type="GO" id="GO:0006284">
    <property type="term" value="P:base-excision repair"/>
    <property type="evidence" value="ECO:0007669"/>
    <property type="project" value="InterPro"/>
</dbReference>
<dbReference type="RefSeq" id="WP_066922056.1">
    <property type="nucleotide sequence ID" value="NZ_CP011971.1"/>
</dbReference>
<dbReference type="STRING" id="465721.ACG33_13875"/>
<dbReference type="GO" id="GO:0140078">
    <property type="term" value="F:class I DNA-(apurinic or apyrimidinic site) endonuclease activity"/>
    <property type="evidence" value="ECO:0007669"/>
    <property type="project" value="UniProtKB-EC"/>
</dbReference>
<dbReference type="InterPro" id="IPR012319">
    <property type="entry name" value="FPG_cat"/>
</dbReference>
<dbReference type="Gene3D" id="1.10.8.50">
    <property type="match status" value="1"/>
</dbReference>
<dbReference type="PATRIC" id="fig|465721.4.peg.2969"/>
<feature type="binding site" evidence="15">
    <location>
        <position position="110"/>
    </location>
    <ligand>
        <name>DNA</name>
        <dbReference type="ChEBI" id="CHEBI:16991"/>
    </ligand>
</feature>
<comment type="subunit">
    <text evidence="3 15">Monomer.</text>
</comment>
<proteinExistence type="inferred from homology"/>
<name>A0A127FCN5_STEDE</name>
<dbReference type="EC" id="4.2.99.18" evidence="15"/>
<evidence type="ECO:0000256" key="15">
    <source>
        <dbReference type="HAMAP-Rule" id="MF_00103"/>
    </source>
</evidence>
<dbReference type="Pfam" id="PF01149">
    <property type="entry name" value="Fapy_DNA_glyco"/>
    <property type="match status" value="1"/>
</dbReference>